<feature type="region of interest" description="Disordered" evidence="1">
    <location>
        <begin position="92"/>
        <end position="112"/>
    </location>
</feature>
<proteinExistence type="predicted"/>
<feature type="region of interest" description="Disordered" evidence="1">
    <location>
        <begin position="68"/>
        <end position="87"/>
    </location>
</feature>
<evidence type="ECO:0000313" key="3">
    <source>
        <dbReference type="EMBL" id="CAE0632439.1"/>
    </source>
</evidence>
<reference evidence="3" key="1">
    <citation type="submission" date="2021-01" db="EMBL/GenBank/DDBJ databases">
        <authorList>
            <person name="Corre E."/>
            <person name="Pelletier E."/>
            <person name="Niang G."/>
            <person name="Scheremetjew M."/>
            <person name="Finn R."/>
            <person name="Kale V."/>
            <person name="Holt S."/>
            <person name="Cochrane G."/>
            <person name="Meng A."/>
            <person name="Brown T."/>
            <person name="Cohen L."/>
        </authorList>
    </citation>
    <scope>NUCLEOTIDE SEQUENCE</scope>
    <source>
        <strain evidence="3">CCMP3107</strain>
    </source>
</reference>
<gene>
    <name evidence="2" type="ORF">HAKA00212_LOCUS11147</name>
    <name evidence="3" type="ORF">HAKA00212_LOCUS11148</name>
</gene>
<dbReference type="InterPro" id="IPR011032">
    <property type="entry name" value="GroES-like_sf"/>
</dbReference>
<dbReference type="EMBL" id="HBIU01023954">
    <property type="protein sequence ID" value="CAE0632439.1"/>
    <property type="molecule type" value="Transcribed_RNA"/>
</dbReference>
<evidence type="ECO:0000313" key="2">
    <source>
        <dbReference type="EMBL" id="CAE0632438.1"/>
    </source>
</evidence>
<name>A0A6V1QLT5_HETAK</name>
<dbReference type="EMBL" id="HBIU01023950">
    <property type="protein sequence ID" value="CAE0632438.1"/>
    <property type="molecule type" value="Transcribed_RNA"/>
</dbReference>
<dbReference type="AlphaFoldDB" id="A0A6V1QLT5"/>
<organism evidence="3">
    <name type="scientific">Heterosigma akashiwo</name>
    <name type="common">Chromophytic alga</name>
    <name type="synonym">Heterosigma carterae</name>
    <dbReference type="NCBI Taxonomy" id="2829"/>
    <lineage>
        <taxon>Eukaryota</taxon>
        <taxon>Sar</taxon>
        <taxon>Stramenopiles</taxon>
        <taxon>Ochrophyta</taxon>
        <taxon>Raphidophyceae</taxon>
        <taxon>Chattonellales</taxon>
        <taxon>Chattonellaceae</taxon>
        <taxon>Heterosigma</taxon>
    </lineage>
</organism>
<protein>
    <submittedName>
        <fullName evidence="3">Uncharacterized protein</fullName>
    </submittedName>
</protein>
<dbReference type="SUPFAM" id="SSF50129">
    <property type="entry name" value="GroES-like"/>
    <property type="match status" value="1"/>
</dbReference>
<accession>A0A6V1QLT5</accession>
<sequence>MGSYYGSCNAARDFQRYSDIHIKKQFDLSQLISKVYRLEEINEAYQEMLEGKLARGLLVFDEAAQFGPRGALPRSSHVGDGDRGEEDVAAVEDVDVDNGGGGDPSSVAEGPS</sequence>
<evidence type="ECO:0000256" key="1">
    <source>
        <dbReference type="SAM" id="MobiDB-lite"/>
    </source>
</evidence>
<dbReference type="Gene3D" id="3.90.180.10">
    <property type="entry name" value="Medium-chain alcohol dehydrogenases, catalytic domain"/>
    <property type="match status" value="1"/>
</dbReference>